<name>A0A5C6RG93_9BACT</name>
<comment type="caution">
    <text evidence="2">The sequence shown here is derived from an EMBL/GenBank/DDBJ whole genome shotgun (WGS) entry which is preliminary data.</text>
</comment>
<keyword evidence="3" id="KW-1185">Reference proteome</keyword>
<dbReference type="RefSeq" id="WP_147169343.1">
    <property type="nucleotide sequence ID" value="NZ_VOOR01000066.1"/>
</dbReference>
<dbReference type="Proteomes" id="UP000321580">
    <property type="component" value="Unassembled WGS sequence"/>
</dbReference>
<organism evidence="2 3">
    <name type="scientific">Phaeodactylibacter luteus</name>
    <dbReference type="NCBI Taxonomy" id="1564516"/>
    <lineage>
        <taxon>Bacteria</taxon>
        <taxon>Pseudomonadati</taxon>
        <taxon>Bacteroidota</taxon>
        <taxon>Saprospiria</taxon>
        <taxon>Saprospirales</taxon>
        <taxon>Haliscomenobacteraceae</taxon>
        <taxon>Phaeodactylibacter</taxon>
    </lineage>
</organism>
<dbReference type="OrthoDB" id="1517847at2"/>
<gene>
    <name evidence="2" type="ORF">FRY97_19725</name>
</gene>
<protein>
    <submittedName>
        <fullName evidence="2">Uncharacterized protein</fullName>
    </submittedName>
</protein>
<sequence length="226" mass="23300">MALYRLRPYFTICILLLSALTSGLHAESGLYVRGAALHLHGSAQLSVQGDVYLEEADIKGSGSVVLCGALPQAVHACGSRLSRLTVANPTAVALYGELYISSVLSVQQGVLDVRAGQLYLEAGAVAEVAAGARLLGRLSAQWSPAPPPVGIYLPRSPTAAALLPPVRRPVGYAMPPVRRASPTGGLSATGIALPVPHPPPQPASGSRRGIAGAPQKVNIPPLSLFV</sequence>
<dbReference type="EMBL" id="VOOR01000066">
    <property type="protein sequence ID" value="TXB61317.1"/>
    <property type="molecule type" value="Genomic_DNA"/>
</dbReference>
<accession>A0A5C6RG93</accession>
<proteinExistence type="predicted"/>
<reference evidence="2 3" key="1">
    <citation type="submission" date="2019-08" db="EMBL/GenBank/DDBJ databases">
        <title>Genome of Phaeodactylibacter luteus.</title>
        <authorList>
            <person name="Bowman J.P."/>
        </authorList>
    </citation>
    <scope>NUCLEOTIDE SEQUENCE [LARGE SCALE GENOMIC DNA]</scope>
    <source>
        <strain evidence="2 3">KCTC 42180</strain>
    </source>
</reference>
<feature type="region of interest" description="Disordered" evidence="1">
    <location>
        <begin position="188"/>
        <end position="213"/>
    </location>
</feature>
<dbReference type="AlphaFoldDB" id="A0A5C6RG93"/>
<evidence type="ECO:0000256" key="1">
    <source>
        <dbReference type="SAM" id="MobiDB-lite"/>
    </source>
</evidence>
<evidence type="ECO:0000313" key="3">
    <source>
        <dbReference type="Proteomes" id="UP000321580"/>
    </source>
</evidence>
<evidence type="ECO:0000313" key="2">
    <source>
        <dbReference type="EMBL" id="TXB61317.1"/>
    </source>
</evidence>